<comment type="caution">
    <text evidence="1">The sequence shown here is derived from an EMBL/GenBank/DDBJ whole genome shotgun (WGS) entry which is preliminary data.</text>
</comment>
<accession>A0ACC1T443</accession>
<proteinExistence type="predicted"/>
<keyword evidence="2" id="KW-1185">Reference proteome</keyword>
<dbReference type="EMBL" id="JANHOG010000641">
    <property type="protein sequence ID" value="KAJ3552598.1"/>
    <property type="molecule type" value="Genomic_DNA"/>
</dbReference>
<dbReference type="Proteomes" id="UP001148662">
    <property type="component" value="Unassembled WGS sequence"/>
</dbReference>
<evidence type="ECO:0000313" key="2">
    <source>
        <dbReference type="Proteomes" id="UP001148662"/>
    </source>
</evidence>
<evidence type="ECO:0000313" key="1">
    <source>
        <dbReference type="EMBL" id="KAJ3552598.1"/>
    </source>
</evidence>
<organism evidence="1 2">
    <name type="scientific">Phlebia brevispora</name>
    <dbReference type="NCBI Taxonomy" id="194682"/>
    <lineage>
        <taxon>Eukaryota</taxon>
        <taxon>Fungi</taxon>
        <taxon>Dikarya</taxon>
        <taxon>Basidiomycota</taxon>
        <taxon>Agaricomycotina</taxon>
        <taxon>Agaricomycetes</taxon>
        <taxon>Polyporales</taxon>
        <taxon>Meruliaceae</taxon>
        <taxon>Phlebia</taxon>
    </lineage>
</organism>
<name>A0ACC1T443_9APHY</name>
<reference evidence="1" key="1">
    <citation type="submission" date="2022-07" db="EMBL/GenBank/DDBJ databases">
        <title>Genome Sequence of Phlebia brevispora.</title>
        <authorList>
            <person name="Buettner E."/>
        </authorList>
    </citation>
    <scope>NUCLEOTIDE SEQUENCE</scope>
    <source>
        <strain evidence="1">MPL23</strain>
    </source>
</reference>
<gene>
    <name evidence="1" type="ORF">NM688_g4070</name>
</gene>
<sequence length="276" mass="30724">MMLSLIAQRAAVRTPSLLAASIVRSRAPLFASTTVTRTFLTTPRLAYPPTKKATATSTRASGAAKSTTRKPAAKKPATRKAAAKKRAKPKKRATKPKAPERVRITAADKPPKKPAPPFLLFWKDYQQKNGIKIASLSEMSVYIKQAGEAWRGSSEAQKKPYVDAWEKAKETYYPVLAEYYKNVDSKKMREINRRRAAKGKRRLPNHKPRASSAYSFFMKEYMLDWYKTHPAPARVGGSLGECSKSCAAKWRSLSTVEKAPYIDASTRSKEALLANA</sequence>
<protein>
    <submittedName>
        <fullName evidence="1">Uncharacterized protein</fullName>
    </submittedName>
</protein>